<reference evidence="2 3" key="1">
    <citation type="submission" date="2020-06" db="EMBL/GenBank/DDBJ databases">
        <authorList>
            <person name="Li R."/>
            <person name="Bekaert M."/>
        </authorList>
    </citation>
    <scope>NUCLEOTIDE SEQUENCE [LARGE SCALE GENOMIC DNA]</scope>
    <source>
        <strain evidence="3">wild</strain>
    </source>
</reference>
<proteinExistence type="predicted"/>
<keyword evidence="1" id="KW-0812">Transmembrane</keyword>
<evidence type="ECO:0000313" key="2">
    <source>
        <dbReference type="EMBL" id="CAC5379367.1"/>
    </source>
</evidence>
<keyword evidence="1" id="KW-1133">Transmembrane helix</keyword>
<protein>
    <recommendedName>
        <fullName evidence="4">G-protein coupled receptors family 1 profile domain-containing protein</fullName>
    </recommendedName>
</protein>
<organism evidence="2 3">
    <name type="scientific">Mytilus coruscus</name>
    <name type="common">Sea mussel</name>
    <dbReference type="NCBI Taxonomy" id="42192"/>
    <lineage>
        <taxon>Eukaryota</taxon>
        <taxon>Metazoa</taxon>
        <taxon>Spiralia</taxon>
        <taxon>Lophotrochozoa</taxon>
        <taxon>Mollusca</taxon>
        <taxon>Bivalvia</taxon>
        <taxon>Autobranchia</taxon>
        <taxon>Pteriomorphia</taxon>
        <taxon>Mytilida</taxon>
        <taxon>Mytiloidea</taxon>
        <taxon>Mytilidae</taxon>
        <taxon>Mytilinae</taxon>
        <taxon>Mytilus</taxon>
    </lineage>
</organism>
<feature type="transmembrane region" description="Helical" evidence="1">
    <location>
        <begin position="95"/>
        <end position="117"/>
    </location>
</feature>
<dbReference type="Proteomes" id="UP000507470">
    <property type="component" value="Unassembled WGS sequence"/>
</dbReference>
<evidence type="ECO:0000313" key="3">
    <source>
        <dbReference type="Proteomes" id="UP000507470"/>
    </source>
</evidence>
<keyword evidence="1" id="KW-0472">Membrane</keyword>
<dbReference type="EMBL" id="CACVKT020002697">
    <property type="protein sequence ID" value="CAC5379367.1"/>
    <property type="molecule type" value="Genomic_DNA"/>
</dbReference>
<dbReference type="AlphaFoldDB" id="A0A6J8BB85"/>
<sequence length="182" mass="20416">MASFFMQVKLEKVTKIEKVTQQIIQTCGYVNSVTMGTKQIHNSESVLHIVNDIVQTIIPGILMTSMAIGTIYMISNQIKTRRRLQRQESNTESDIRLAWVTILATGFHVIYVLPVIINRIVMSSSVASIDTYDTTSTVLRILAVIGVPIHFLIFSWLSNDFRTKCIAIMKHIGIMSSPASLD</sequence>
<feature type="transmembrane region" description="Helical" evidence="1">
    <location>
        <begin position="53"/>
        <end position="74"/>
    </location>
</feature>
<accession>A0A6J8BB85</accession>
<evidence type="ECO:0000256" key="1">
    <source>
        <dbReference type="SAM" id="Phobius"/>
    </source>
</evidence>
<keyword evidence="3" id="KW-1185">Reference proteome</keyword>
<dbReference type="Gene3D" id="1.20.1070.10">
    <property type="entry name" value="Rhodopsin 7-helix transmembrane proteins"/>
    <property type="match status" value="1"/>
</dbReference>
<feature type="transmembrane region" description="Helical" evidence="1">
    <location>
        <begin position="137"/>
        <end position="157"/>
    </location>
</feature>
<evidence type="ECO:0008006" key="4">
    <source>
        <dbReference type="Google" id="ProtNLM"/>
    </source>
</evidence>
<gene>
    <name evidence="2" type="ORF">MCOR_15441</name>
</gene>
<name>A0A6J8BB85_MYTCO</name>
<dbReference type="SUPFAM" id="SSF81321">
    <property type="entry name" value="Family A G protein-coupled receptor-like"/>
    <property type="match status" value="1"/>
</dbReference>